<evidence type="ECO:0000256" key="1">
    <source>
        <dbReference type="ARBA" id="ARBA00008072"/>
    </source>
</evidence>
<dbReference type="InterPro" id="IPR011032">
    <property type="entry name" value="GroES-like_sf"/>
</dbReference>
<keyword evidence="4 8" id="KW-0560">Oxidoreductase</keyword>
<dbReference type="InterPro" id="IPR020843">
    <property type="entry name" value="ER"/>
</dbReference>
<feature type="domain" description="Enoyl reductase (ER)" evidence="7">
    <location>
        <begin position="11"/>
        <end position="358"/>
    </location>
</feature>
<name>A0ABU1UFZ1_9MICC</name>
<dbReference type="Pfam" id="PF08240">
    <property type="entry name" value="ADH_N"/>
    <property type="match status" value="1"/>
</dbReference>
<organism evidence="8 9">
    <name type="scientific">Arthrobacter ginsengisoli</name>
    <dbReference type="NCBI Taxonomy" id="1356565"/>
    <lineage>
        <taxon>Bacteria</taxon>
        <taxon>Bacillati</taxon>
        <taxon>Actinomycetota</taxon>
        <taxon>Actinomycetes</taxon>
        <taxon>Micrococcales</taxon>
        <taxon>Micrococcaceae</taxon>
        <taxon>Arthrobacter</taxon>
    </lineage>
</organism>
<evidence type="ECO:0000256" key="2">
    <source>
        <dbReference type="ARBA" id="ARBA00022723"/>
    </source>
</evidence>
<dbReference type="RefSeq" id="WP_310059967.1">
    <property type="nucleotide sequence ID" value="NZ_JAVDVQ010000018.1"/>
</dbReference>
<evidence type="ECO:0000313" key="8">
    <source>
        <dbReference type="EMBL" id="MDR7084099.1"/>
    </source>
</evidence>
<dbReference type="PROSITE" id="PS00059">
    <property type="entry name" value="ADH_ZINC"/>
    <property type="match status" value="1"/>
</dbReference>
<evidence type="ECO:0000256" key="5">
    <source>
        <dbReference type="ARBA" id="ARBA00023027"/>
    </source>
</evidence>
<keyword evidence="2 6" id="KW-0479">Metal-binding</keyword>
<evidence type="ECO:0000256" key="4">
    <source>
        <dbReference type="ARBA" id="ARBA00023002"/>
    </source>
</evidence>
<evidence type="ECO:0000313" key="9">
    <source>
        <dbReference type="Proteomes" id="UP001252243"/>
    </source>
</evidence>
<dbReference type="Pfam" id="PF00107">
    <property type="entry name" value="ADH_zinc_N"/>
    <property type="match status" value="1"/>
</dbReference>
<dbReference type="SMART" id="SM00829">
    <property type="entry name" value="PKS_ER"/>
    <property type="match status" value="1"/>
</dbReference>
<dbReference type="SUPFAM" id="SSF50129">
    <property type="entry name" value="GroES-like"/>
    <property type="match status" value="2"/>
</dbReference>
<keyword evidence="5" id="KW-0520">NAD</keyword>
<keyword evidence="9" id="KW-1185">Reference proteome</keyword>
<dbReference type="PANTHER" id="PTHR43880">
    <property type="entry name" value="ALCOHOL DEHYDROGENASE"/>
    <property type="match status" value="1"/>
</dbReference>
<comment type="cofactor">
    <cofactor evidence="6">
        <name>Zn(2+)</name>
        <dbReference type="ChEBI" id="CHEBI:29105"/>
    </cofactor>
</comment>
<protein>
    <submittedName>
        <fullName evidence="8">S-(Hydroxymethyl)glutathione dehydrogenase/alcohol dehydrogenase</fullName>
        <ecNumber evidence="8">1.1.1.1</ecNumber>
        <ecNumber evidence="8">1.1.1.284</ecNumber>
    </submittedName>
</protein>
<sequence length="361" mass="37821">MKAAVINEINGRFDVEEVSIGDPVGREVLVEVKAAGLCHSDLLVASIDRGRPLPMVVGHEMAGVVAAVGPDVRDLAVGDHVVGSEVKFCGHCEECLAGHSYRCVNPGEVSRPRAAGSKLRRNSGDVHAFGVAAFAEYTICHANSLVRIPRELPFPQAAVLSCAAITGVGAALNTAKVQPGDTVAVIGLGGIGLNVLSGARIAGATTIIGVDVHPAKLELASRFGATHVVNSGEEDAVAKVREISGRGVHHSFEAIGLGATQTQAIEMTRVGGGAYFIGIPQGAPLEVDVLRSLIASQRRIQGVYMGSSNIRRDIPMYAELYLQGRLNLDDLVAQEIPLEGINDAYRLQESGAIARSVITSF</sequence>
<dbReference type="Gene3D" id="3.40.50.720">
    <property type="entry name" value="NAD(P)-binding Rossmann-like Domain"/>
    <property type="match status" value="1"/>
</dbReference>
<dbReference type="SUPFAM" id="SSF51735">
    <property type="entry name" value="NAD(P)-binding Rossmann-fold domains"/>
    <property type="match status" value="1"/>
</dbReference>
<dbReference type="InterPro" id="IPR002328">
    <property type="entry name" value="ADH_Zn_CS"/>
</dbReference>
<dbReference type="Gene3D" id="3.90.180.10">
    <property type="entry name" value="Medium-chain alcohol dehydrogenases, catalytic domain"/>
    <property type="match status" value="1"/>
</dbReference>
<dbReference type="InterPro" id="IPR013149">
    <property type="entry name" value="ADH-like_C"/>
</dbReference>
<dbReference type="EMBL" id="JAVDVQ010000018">
    <property type="protein sequence ID" value="MDR7084099.1"/>
    <property type="molecule type" value="Genomic_DNA"/>
</dbReference>
<evidence type="ECO:0000256" key="6">
    <source>
        <dbReference type="RuleBase" id="RU361277"/>
    </source>
</evidence>
<dbReference type="Proteomes" id="UP001252243">
    <property type="component" value="Unassembled WGS sequence"/>
</dbReference>
<accession>A0ABU1UFZ1</accession>
<gene>
    <name evidence="8" type="ORF">J2X01_003407</name>
</gene>
<evidence type="ECO:0000256" key="3">
    <source>
        <dbReference type="ARBA" id="ARBA00022833"/>
    </source>
</evidence>
<dbReference type="GO" id="GO:0004022">
    <property type="term" value="F:alcohol dehydrogenase (NAD+) activity"/>
    <property type="evidence" value="ECO:0007669"/>
    <property type="project" value="UniProtKB-EC"/>
</dbReference>
<evidence type="ECO:0000259" key="7">
    <source>
        <dbReference type="SMART" id="SM00829"/>
    </source>
</evidence>
<dbReference type="PANTHER" id="PTHR43880:SF12">
    <property type="entry name" value="ALCOHOL DEHYDROGENASE CLASS-3"/>
    <property type="match status" value="1"/>
</dbReference>
<dbReference type="GO" id="GO:0051903">
    <property type="term" value="F:S-(hydroxymethyl)glutathione dehydrogenase [NAD(P)+] activity"/>
    <property type="evidence" value="ECO:0007669"/>
    <property type="project" value="UniProtKB-EC"/>
</dbReference>
<dbReference type="CDD" id="cd08279">
    <property type="entry name" value="Zn_ADH_class_III"/>
    <property type="match status" value="1"/>
</dbReference>
<reference evidence="8 9" key="1">
    <citation type="submission" date="2023-07" db="EMBL/GenBank/DDBJ databases">
        <title>Sorghum-associated microbial communities from plants grown in Nebraska, USA.</title>
        <authorList>
            <person name="Schachtman D."/>
        </authorList>
    </citation>
    <scope>NUCLEOTIDE SEQUENCE [LARGE SCALE GENOMIC DNA]</scope>
    <source>
        <strain evidence="8 9">BE167</strain>
    </source>
</reference>
<dbReference type="EC" id="1.1.1.284" evidence="8"/>
<dbReference type="EC" id="1.1.1.1" evidence="8"/>
<comment type="similarity">
    <text evidence="1 6">Belongs to the zinc-containing alcohol dehydrogenase family.</text>
</comment>
<comment type="caution">
    <text evidence="8">The sequence shown here is derived from an EMBL/GenBank/DDBJ whole genome shotgun (WGS) entry which is preliminary data.</text>
</comment>
<proteinExistence type="inferred from homology"/>
<keyword evidence="3 6" id="KW-0862">Zinc</keyword>
<dbReference type="InterPro" id="IPR013154">
    <property type="entry name" value="ADH-like_N"/>
</dbReference>
<dbReference type="InterPro" id="IPR036291">
    <property type="entry name" value="NAD(P)-bd_dom_sf"/>
</dbReference>